<dbReference type="RefSeq" id="WP_186977293.1">
    <property type="nucleotide sequence ID" value="NZ_JACOOH010000007.1"/>
</dbReference>
<dbReference type="GO" id="GO:0005524">
    <property type="term" value="F:ATP binding"/>
    <property type="evidence" value="ECO:0007669"/>
    <property type="project" value="UniProtKB-KW"/>
</dbReference>
<evidence type="ECO:0000256" key="2">
    <source>
        <dbReference type="ARBA" id="ARBA00022741"/>
    </source>
</evidence>
<dbReference type="PROSITE" id="PS50893">
    <property type="entry name" value="ABC_TRANSPORTER_2"/>
    <property type="match status" value="1"/>
</dbReference>
<dbReference type="Proteomes" id="UP000646484">
    <property type="component" value="Unassembled WGS sequence"/>
</dbReference>
<keyword evidence="1" id="KW-0813">Transport</keyword>
<accession>A0ABR7D3K7</accession>
<evidence type="ECO:0000313" key="6">
    <source>
        <dbReference type="Proteomes" id="UP000646484"/>
    </source>
</evidence>
<dbReference type="InterPro" id="IPR017911">
    <property type="entry name" value="MacB-like_ATP-bd"/>
</dbReference>
<evidence type="ECO:0000313" key="5">
    <source>
        <dbReference type="EMBL" id="MBC5622533.1"/>
    </source>
</evidence>
<keyword evidence="6" id="KW-1185">Reference proteome</keyword>
<protein>
    <submittedName>
        <fullName evidence="5">ABC transporter ATP-binding protein</fullName>
    </submittedName>
</protein>
<dbReference type="Pfam" id="PF00005">
    <property type="entry name" value="ABC_tran"/>
    <property type="match status" value="1"/>
</dbReference>
<dbReference type="InterPro" id="IPR015854">
    <property type="entry name" value="ABC_transpr_LolD-like"/>
</dbReference>
<dbReference type="CDD" id="cd03255">
    <property type="entry name" value="ABC_MJ0796_LolCDE_FtsE"/>
    <property type="match status" value="1"/>
</dbReference>
<comment type="caution">
    <text evidence="5">The sequence shown here is derived from an EMBL/GenBank/DDBJ whole genome shotgun (WGS) entry which is preliminary data.</text>
</comment>
<dbReference type="InterPro" id="IPR017871">
    <property type="entry name" value="ABC_transporter-like_CS"/>
</dbReference>
<dbReference type="InterPro" id="IPR027417">
    <property type="entry name" value="P-loop_NTPase"/>
</dbReference>
<keyword evidence="2" id="KW-0547">Nucleotide-binding</keyword>
<gene>
    <name evidence="5" type="ORF">H8S64_15665</name>
</gene>
<evidence type="ECO:0000256" key="3">
    <source>
        <dbReference type="ARBA" id="ARBA00022840"/>
    </source>
</evidence>
<reference evidence="5 6" key="1">
    <citation type="submission" date="2020-08" db="EMBL/GenBank/DDBJ databases">
        <title>Genome public.</title>
        <authorList>
            <person name="Liu C."/>
            <person name="Sun Q."/>
        </authorList>
    </citation>
    <scope>NUCLEOTIDE SEQUENCE [LARGE SCALE GENOMIC DNA]</scope>
    <source>
        <strain evidence="5 6">NSJ-56</strain>
    </source>
</reference>
<name>A0ABR7D3K7_9BACT</name>
<proteinExistence type="predicted"/>
<dbReference type="EMBL" id="JACOOH010000007">
    <property type="protein sequence ID" value="MBC5622533.1"/>
    <property type="molecule type" value="Genomic_DNA"/>
</dbReference>
<dbReference type="PANTHER" id="PTHR24220">
    <property type="entry name" value="IMPORT ATP-BINDING PROTEIN"/>
    <property type="match status" value="1"/>
</dbReference>
<dbReference type="SMART" id="SM00382">
    <property type="entry name" value="AAA"/>
    <property type="match status" value="1"/>
</dbReference>
<feature type="domain" description="ABC transporter" evidence="4">
    <location>
        <begin position="6"/>
        <end position="245"/>
    </location>
</feature>
<keyword evidence="3 5" id="KW-0067">ATP-binding</keyword>
<sequence length="252" mass="27829">MTNDIIKIENLRRDFTVGSEVVHALRGVSFSIQPGEFVTIMGTSGSGKSTLLNILGCLDTPTSGDYYLDGIAVRDMGKNDRATLRNRKIGFVFQSYNLLPKTTALENVELPLLYNPTFSAKERKEKAMQALAEVSLSDRVNHRSNQMSGGQQQRVAIARAIVNDPVILLADEATGNLDTRTSFEILTLFQRLHSEGRTIIFVTHNPEIAQFSSRNIVLRDGHITEDTINPNVASAKEALAALPKENDETIEN</sequence>
<dbReference type="PROSITE" id="PS00211">
    <property type="entry name" value="ABC_TRANSPORTER_1"/>
    <property type="match status" value="1"/>
</dbReference>
<dbReference type="SUPFAM" id="SSF52540">
    <property type="entry name" value="P-loop containing nucleoside triphosphate hydrolases"/>
    <property type="match status" value="1"/>
</dbReference>
<dbReference type="InterPro" id="IPR003593">
    <property type="entry name" value="AAA+_ATPase"/>
</dbReference>
<evidence type="ECO:0000259" key="4">
    <source>
        <dbReference type="PROSITE" id="PS50893"/>
    </source>
</evidence>
<dbReference type="PANTHER" id="PTHR24220:SF86">
    <property type="entry name" value="ABC TRANSPORTER ABCH.1"/>
    <property type="match status" value="1"/>
</dbReference>
<evidence type="ECO:0000256" key="1">
    <source>
        <dbReference type="ARBA" id="ARBA00022448"/>
    </source>
</evidence>
<dbReference type="Gene3D" id="3.40.50.300">
    <property type="entry name" value="P-loop containing nucleotide triphosphate hydrolases"/>
    <property type="match status" value="1"/>
</dbReference>
<dbReference type="InterPro" id="IPR003439">
    <property type="entry name" value="ABC_transporter-like_ATP-bd"/>
</dbReference>
<organism evidence="5 6">
    <name type="scientific">Butyricimonas hominis</name>
    <dbReference type="NCBI Taxonomy" id="2763032"/>
    <lineage>
        <taxon>Bacteria</taxon>
        <taxon>Pseudomonadati</taxon>
        <taxon>Bacteroidota</taxon>
        <taxon>Bacteroidia</taxon>
        <taxon>Bacteroidales</taxon>
        <taxon>Odoribacteraceae</taxon>
        <taxon>Butyricimonas</taxon>
    </lineage>
</organism>